<keyword evidence="2" id="KW-0964">Secreted</keyword>
<name>A0A6L2PEK0_COPFO</name>
<dbReference type="InterPro" id="IPR007856">
    <property type="entry name" value="SapB_1"/>
</dbReference>
<dbReference type="InParanoid" id="A0A6L2PEK0"/>
<feature type="domain" description="Saposin A-type" evidence="8">
    <location>
        <begin position="1"/>
        <end position="27"/>
    </location>
</feature>
<dbReference type="InterPro" id="IPR011001">
    <property type="entry name" value="Saposin-like"/>
</dbReference>
<dbReference type="SUPFAM" id="SSF47862">
    <property type="entry name" value="Saposin"/>
    <property type="match status" value="7"/>
</dbReference>
<dbReference type="Pfam" id="PF02199">
    <property type="entry name" value="SapA"/>
    <property type="match status" value="2"/>
</dbReference>
<dbReference type="PROSITE" id="PS51110">
    <property type="entry name" value="SAP_A"/>
    <property type="match status" value="2"/>
</dbReference>
<evidence type="ECO:0000256" key="2">
    <source>
        <dbReference type="ARBA" id="ARBA00022525"/>
    </source>
</evidence>
<evidence type="ECO:0000313" key="9">
    <source>
        <dbReference type="EMBL" id="GFG28547.1"/>
    </source>
</evidence>
<dbReference type="FunCoup" id="A0A6L2PEK0">
    <property type="interactions" value="763"/>
</dbReference>
<dbReference type="AlphaFoldDB" id="A0A6L2PEK0"/>
<protein>
    <recommendedName>
        <fullName evidence="11">Saposin B-type domain-containing protein</fullName>
    </recommendedName>
</protein>
<keyword evidence="4" id="KW-0677">Repeat</keyword>
<dbReference type="SMART" id="SM00162">
    <property type="entry name" value="SAPA"/>
    <property type="match status" value="2"/>
</dbReference>
<evidence type="ECO:0000256" key="5">
    <source>
        <dbReference type="ARBA" id="ARBA00023157"/>
    </source>
</evidence>
<keyword evidence="5" id="KW-1015">Disulfide bond</keyword>
<dbReference type="InterPro" id="IPR051428">
    <property type="entry name" value="Sphingo_Act-Surfact_Prot"/>
</dbReference>
<keyword evidence="6" id="KW-0325">Glycoprotein</keyword>
<dbReference type="FunFam" id="1.10.225.10:FF:000002">
    <property type="entry name" value="prosaposin isoform X2"/>
    <property type="match status" value="3"/>
</dbReference>
<evidence type="ECO:0000259" key="8">
    <source>
        <dbReference type="PROSITE" id="PS51110"/>
    </source>
</evidence>
<sequence length="799" mass="89222">MIYLLRTAKSCRAVKHCIQTVWEHQQLPPDNDDVCKICLDMVKQARDQLESNETQEELKEVFEGSCNLIPVKVVAKECCTLADEFIPELVETLASEMNPQVVCSVAGLCNNVWVDKQLEDSKSEDGLNEVRSPQDATNVDDCSGCKVVINALDNRMQTMSRDELLNNMLQACGRMGSFSDGCSAVIITYFTEIYNFLQENFKSGDVCHVAGVCSAVFHTHRPVVKNVEVVHESDIGVVKPKDDLPCEFCEQLVIHLRDILVANTTEGEFEEVLKGLCKQTRSFKDECLSIVEEYYAPIYDFLVNSLNAEEICKLFGLCGAPGIKGKVNYEYLHIDLKNLGDVEHFVESYSCSVFSVVKVADMETDQLPLERMLPQTVVYINNKEGCIFCQYFLHYVQQAITDPRTEAQIEKVVKEACDYLPDSVEGQCREFVETYGNAVIALLAQEIDPSQVCPEIGLCPSAESVVALDQTHVVNDKPTCPLCLLATQSIIDRLKDKRTEEAIRRELDKLCSELPRSVAGDCRDFVDKYEEQLVDMLLADFTPKEICTYLKLCDPDVKTIVTTPVRDILSNDIPPLPSKHKNRVKSRAAKASGQESVACVMCEFALTKIDQELKDDATEEEIKNYVKSVCSILPRTVIHQCKAFVEEYGDMVIALLAQSLSPEEVCSAIKVCRGQEPKHAVLIESVKKSVKECAVCEASMGALDVLLEDPNVQKDVEQLLKKVCPKLPTEDQNECSQLIDVYGPSIMNLVSAVADPRLVCMEIGVCRWDKQTVHLLGGKKCVWGPGYWCQSVTHAKACD</sequence>
<dbReference type="GO" id="GO:0006665">
    <property type="term" value="P:sphingolipid metabolic process"/>
    <property type="evidence" value="ECO:0007669"/>
    <property type="project" value="InterPro"/>
</dbReference>
<feature type="domain" description="Saposin B-type" evidence="7">
    <location>
        <begin position="242"/>
        <end position="322"/>
    </location>
</feature>
<evidence type="ECO:0008006" key="11">
    <source>
        <dbReference type="Google" id="ProtNLM"/>
    </source>
</evidence>
<proteinExistence type="predicted"/>
<comment type="caution">
    <text evidence="9">The sequence shown here is derived from an EMBL/GenBank/DDBJ whole genome shotgun (WGS) entry which is preliminary data.</text>
</comment>
<dbReference type="GO" id="GO:0005764">
    <property type="term" value="C:lysosome"/>
    <property type="evidence" value="ECO:0007669"/>
    <property type="project" value="InterPro"/>
</dbReference>
<dbReference type="Gene3D" id="1.10.225.10">
    <property type="entry name" value="Saposin-like"/>
    <property type="match status" value="7"/>
</dbReference>
<dbReference type="SMART" id="SM00741">
    <property type="entry name" value="SapB"/>
    <property type="match status" value="7"/>
</dbReference>
<feature type="domain" description="Saposin B-type" evidence="7">
    <location>
        <begin position="31"/>
        <end position="113"/>
    </location>
</feature>
<feature type="domain" description="Saposin B-type" evidence="7">
    <location>
        <begin position="382"/>
        <end position="463"/>
    </location>
</feature>
<dbReference type="GO" id="GO:0016020">
    <property type="term" value="C:membrane"/>
    <property type="evidence" value="ECO:0007669"/>
    <property type="project" value="GOC"/>
</dbReference>
<dbReference type="InterPro" id="IPR003119">
    <property type="entry name" value="SAP_A"/>
</dbReference>
<dbReference type="PANTHER" id="PTHR11480:SF3">
    <property type="entry name" value="BCDNA.GH08312"/>
    <property type="match status" value="1"/>
</dbReference>
<dbReference type="InterPro" id="IPR008373">
    <property type="entry name" value="Saposin"/>
</dbReference>
<feature type="domain" description="Saposin B-type" evidence="7">
    <location>
        <begin position="689"/>
        <end position="770"/>
    </location>
</feature>
<feature type="non-terminal residue" evidence="9">
    <location>
        <position position="799"/>
    </location>
</feature>
<feature type="domain" description="Saposin B-type" evidence="7">
    <location>
        <begin position="138"/>
        <end position="217"/>
    </location>
</feature>
<dbReference type="InterPro" id="IPR008138">
    <property type="entry name" value="SapB_2"/>
</dbReference>
<evidence type="ECO:0000313" key="10">
    <source>
        <dbReference type="Proteomes" id="UP000502823"/>
    </source>
</evidence>
<dbReference type="PRINTS" id="PR01797">
    <property type="entry name" value="SAPOSIN"/>
</dbReference>
<evidence type="ECO:0000256" key="6">
    <source>
        <dbReference type="ARBA" id="ARBA00023180"/>
    </source>
</evidence>
<dbReference type="EMBL" id="BLKM01000073">
    <property type="protein sequence ID" value="GFG28547.1"/>
    <property type="molecule type" value="Genomic_DNA"/>
</dbReference>
<feature type="domain" description="Saposin B-type" evidence="7">
    <location>
        <begin position="595"/>
        <end position="676"/>
    </location>
</feature>
<dbReference type="PROSITE" id="PS50015">
    <property type="entry name" value="SAP_B"/>
    <property type="match status" value="7"/>
</dbReference>
<keyword evidence="3" id="KW-0732">Signal</keyword>
<keyword evidence="10" id="KW-1185">Reference proteome</keyword>
<gene>
    <name evidence="9" type="ORF">Cfor_12142</name>
</gene>
<dbReference type="OrthoDB" id="69496at2759"/>
<dbReference type="Pfam" id="PF05184">
    <property type="entry name" value="SapB_1"/>
    <property type="match status" value="6"/>
</dbReference>
<feature type="domain" description="Saposin A-type" evidence="8">
    <location>
        <begin position="774"/>
        <end position="799"/>
    </location>
</feature>
<organism evidence="9 10">
    <name type="scientific">Coptotermes formosanus</name>
    <name type="common">Formosan subterranean termite</name>
    <dbReference type="NCBI Taxonomy" id="36987"/>
    <lineage>
        <taxon>Eukaryota</taxon>
        <taxon>Metazoa</taxon>
        <taxon>Ecdysozoa</taxon>
        <taxon>Arthropoda</taxon>
        <taxon>Hexapoda</taxon>
        <taxon>Insecta</taxon>
        <taxon>Pterygota</taxon>
        <taxon>Neoptera</taxon>
        <taxon>Polyneoptera</taxon>
        <taxon>Dictyoptera</taxon>
        <taxon>Blattodea</taxon>
        <taxon>Blattoidea</taxon>
        <taxon>Termitoidae</taxon>
        <taxon>Rhinotermitidae</taxon>
        <taxon>Coptotermes</taxon>
    </lineage>
</organism>
<dbReference type="InterPro" id="IPR008139">
    <property type="entry name" value="SaposinB_dom"/>
</dbReference>
<dbReference type="Proteomes" id="UP000502823">
    <property type="component" value="Unassembled WGS sequence"/>
</dbReference>
<evidence type="ECO:0000256" key="3">
    <source>
        <dbReference type="ARBA" id="ARBA00022729"/>
    </source>
</evidence>
<reference evidence="10" key="1">
    <citation type="submission" date="2020-01" db="EMBL/GenBank/DDBJ databases">
        <title>Draft genome sequence of the Termite Coptotermes fromosanus.</title>
        <authorList>
            <person name="Itakura S."/>
            <person name="Yosikawa Y."/>
            <person name="Umezawa K."/>
        </authorList>
    </citation>
    <scope>NUCLEOTIDE SEQUENCE [LARGE SCALE GENOMIC DNA]</scope>
</reference>
<comment type="subcellular location">
    <subcellularLocation>
        <location evidence="1">Secreted</location>
    </subcellularLocation>
</comment>
<dbReference type="PANTHER" id="PTHR11480">
    <property type="entry name" value="SAPOSIN-RELATED"/>
    <property type="match status" value="1"/>
</dbReference>
<dbReference type="Pfam" id="PF03489">
    <property type="entry name" value="SapB_2"/>
    <property type="match status" value="6"/>
</dbReference>
<feature type="domain" description="Saposin B-type" evidence="7">
    <location>
        <begin position="476"/>
        <end position="557"/>
    </location>
</feature>
<evidence type="ECO:0000259" key="7">
    <source>
        <dbReference type="PROSITE" id="PS50015"/>
    </source>
</evidence>
<dbReference type="GO" id="GO:0005576">
    <property type="term" value="C:extracellular region"/>
    <property type="evidence" value="ECO:0007669"/>
    <property type="project" value="UniProtKB-SubCell"/>
</dbReference>
<evidence type="ECO:0000256" key="1">
    <source>
        <dbReference type="ARBA" id="ARBA00004613"/>
    </source>
</evidence>
<accession>A0A6L2PEK0</accession>
<evidence type="ECO:0000256" key="4">
    <source>
        <dbReference type="ARBA" id="ARBA00022737"/>
    </source>
</evidence>